<evidence type="ECO:0000256" key="9">
    <source>
        <dbReference type="ARBA" id="ARBA00022989"/>
    </source>
</evidence>
<dbReference type="GO" id="GO:0030149">
    <property type="term" value="P:sphingolipid catabolic process"/>
    <property type="evidence" value="ECO:0007669"/>
    <property type="project" value="TreeGrafter"/>
</dbReference>
<evidence type="ECO:0000313" key="19">
    <source>
        <dbReference type="Proteomes" id="UP000193411"/>
    </source>
</evidence>
<feature type="modified residue" description="N6-(pyridoxal phosphate)lysine" evidence="16">
    <location>
        <position position="344"/>
    </location>
</feature>
<comment type="similarity">
    <text evidence="13">Belongs to the group II decarboxylase family. Sphingosine-1-phosphate lyase subfamily.</text>
</comment>
<dbReference type="InterPro" id="IPR002129">
    <property type="entry name" value="PyrdxlP-dep_de-COase"/>
</dbReference>
<dbReference type="SUPFAM" id="SSF53383">
    <property type="entry name" value="PLP-dependent transferases"/>
    <property type="match status" value="1"/>
</dbReference>
<evidence type="ECO:0000256" key="2">
    <source>
        <dbReference type="ARBA" id="ARBA00004389"/>
    </source>
</evidence>
<dbReference type="GO" id="GO:0019752">
    <property type="term" value="P:carboxylic acid metabolic process"/>
    <property type="evidence" value="ECO:0007669"/>
    <property type="project" value="InterPro"/>
</dbReference>
<dbReference type="Pfam" id="PF00282">
    <property type="entry name" value="Pyridoxal_deC"/>
    <property type="match status" value="1"/>
</dbReference>
<dbReference type="FunFam" id="3.40.640.10:FF:000020">
    <property type="entry name" value="sphingosine-1-phosphate lyase 1"/>
    <property type="match status" value="1"/>
</dbReference>
<keyword evidence="6" id="KW-0256">Endoplasmic reticulum</keyword>
<name>A0A1Y2HBT6_9FUNG</name>
<evidence type="ECO:0000256" key="1">
    <source>
        <dbReference type="ARBA" id="ARBA00001933"/>
    </source>
</evidence>
<dbReference type="AlphaFoldDB" id="A0A1Y2HBT6"/>
<keyword evidence="7 16" id="KW-0663">Pyridoxal phosphate</keyword>
<comment type="subcellular location">
    <subcellularLocation>
        <location evidence="2">Endoplasmic reticulum membrane</location>
        <topology evidence="2">Single-pass membrane protein</topology>
    </subcellularLocation>
</comment>
<evidence type="ECO:0000256" key="17">
    <source>
        <dbReference type="RuleBase" id="RU000382"/>
    </source>
</evidence>
<sequence length="548" mass="59307">MDTVTNALAASGPRPLRAIKNILFVLFCLRILGAVRKSLVFRGLAGSLKHLLWTISKHALSSVRSLPTPAGSLINQQIQETLAGMEKSMCPPPKPGDPAPYLTLPPKGLNRDALRKEIARYRSMGHVDYKSGKVSGAVYHGGDDLSAIITEAYGAFSSSNPLHPDLFPGVRKMEAEVVRMVVDMYHGGQAGCGNLTSGGTESILMACKAYRELAFTTRGITEPEMIVPDTIHAAFDKACHYFKIKLVKIPIDSRDFRVRLDLVERAINSNTIMLAGSAPNFPHGIIDDIQGLSKLAIKHKLPLHVDCCLGSFLMACMNDAGFSDIPAFDFRVPGVTSMSVDTHKYGFAPKGSSVIMYRNSDYRKHQYFVAPDWTGGIYASPSIAGSRPGALIAGCWATMLSVGRDGYVDATRKIVGTARAIANAIRNDPALSADIEVVGNPLVSVVAIRARQGVKLNIFAVNDVMSKAGWNLNALQFPEALHIACTYLTVGKEGVFVEDLKKAVREVKEHPEKYKDGSAAMYGMAASIPDRSIVADIVTGYLDLMLKP</sequence>
<dbReference type="PANTHER" id="PTHR42735:SF6">
    <property type="entry name" value="SPHINGOSINE-1-PHOSPHATE LYASE 1"/>
    <property type="match status" value="1"/>
</dbReference>
<gene>
    <name evidence="18" type="ORF">BCR44DRAFT_31285</name>
</gene>
<evidence type="ECO:0000256" key="13">
    <source>
        <dbReference type="ARBA" id="ARBA00038302"/>
    </source>
</evidence>
<dbReference type="PANTHER" id="PTHR42735">
    <property type="match status" value="1"/>
</dbReference>
<comment type="pathway">
    <text evidence="3">Lipid metabolism; sphingolipid metabolism.</text>
</comment>
<dbReference type="Proteomes" id="UP000193411">
    <property type="component" value="Unassembled WGS sequence"/>
</dbReference>
<keyword evidence="19" id="KW-1185">Reference proteome</keyword>
<dbReference type="GO" id="GO:0016740">
    <property type="term" value="F:transferase activity"/>
    <property type="evidence" value="ECO:0007669"/>
    <property type="project" value="UniProtKB-KW"/>
</dbReference>
<evidence type="ECO:0000256" key="8">
    <source>
        <dbReference type="ARBA" id="ARBA00022919"/>
    </source>
</evidence>
<protein>
    <recommendedName>
        <fullName evidence="14">sphinganine-1-phosphate aldolase</fullName>
        <ecNumber evidence="14">4.1.2.27</ecNumber>
    </recommendedName>
    <alternativeName>
        <fullName evidence="15">Sphingosine-1-phosphate aldolase</fullName>
    </alternativeName>
</protein>
<dbReference type="STRING" id="765915.A0A1Y2HBT6"/>
<accession>A0A1Y2HBT6</accession>
<evidence type="ECO:0000256" key="10">
    <source>
        <dbReference type="ARBA" id="ARBA00023098"/>
    </source>
</evidence>
<dbReference type="GO" id="GO:0008117">
    <property type="term" value="F:sphinganine-1-phosphate aldolase activity"/>
    <property type="evidence" value="ECO:0007669"/>
    <property type="project" value="UniProtKB-EC"/>
</dbReference>
<comment type="pathway">
    <text evidence="4">Sphingolipid metabolism.</text>
</comment>
<keyword evidence="5" id="KW-0812">Transmembrane</keyword>
<evidence type="ECO:0000256" key="6">
    <source>
        <dbReference type="ARBA" id="ARBA00022824"/>
    </source>
</evidence>
<dbReference type="EMBL" id="MCFL01000051">
    <property type="protein sequence ID" value="ORZ32057.1"/>
    <property type="molecule type" value="Genomic_DNA"/>
</dbReference>
<evidence type="ECO:0000256" key="7">
    <source>
        <dbReference type="ARBA" id="ARBA00022898"/>
    </source>
</evidence>
<dbReference type="InterPro" id="IPR015424">
    <property type="entry name" value="PyrdxlP-dep_Trfase"/>
</dbReference>
<comment type="caution">
    <text evidence="18">The sequence shown here is derived from an EMBL/GenBank/DDBJ whole genome shotgun (WGS) entry which is preliminary data.</text>
</comment>
<dbReference type="InterPro" id="IPR050477">
    <property type="entry name" value="GrpII_AminoAcid_Decarb"/>
</dbReference>
<keyword evidence="10" id="KW-0443">Lipid metabolism</keyword>
<keyword evidence="11" id="KW-0472">Membrane</keyword>
<evidence type="ECO:0000256" key="16">
    <source>
        <dbReference type="PIRSR" id="PIRSR602129-50"/>
    </source>
</evidence>
<keyword evidence="9" id="KW-1133">Transmembrane helix</keyword>
<proteinExistence type="inferred from homology"/>
<keyword evidence="8" id="KW-0746">Sphingolipid metabolism</keyword>
<evidence type="ECO:0000256" key="5">
    <source>
        <dbReference type="ARBA" id="ARBA00022692"/>
    </source>
</evidence>
<organism evidence="18 19">
    <name type="scientific">Catenaria anguillulae PL171</name>
    <dbReference type="NCBI Taxonomy" id="765915"/>
    <lineage>
        <taxon>Eukaryota</taxon>
        <taxon>Fungi</taxon>
        <taxon>Fungi incertae sedis</taxon>
        <taxon>Blastocladiomycota</taxon>
        <taxon>Blastocladiomycetes</taxon>
        <taxon>Blastocladiales</taxon>
        <taxon>Catenariaceae</taxon>
        <taxon>Catenaria</taxon>
    </lineage>
</organism>
<dbReference type="Gene3D" id="3.40.640.10">
    <property type="entry name" value="Type I PLP-dependent aspartate aminotransferase-like (Major domain)"/>
    <property type="match status" value="1"/>
</dbReference>
<keyword evidence="12 17" id="KW-0456">Lyase</keyword>
<dbReference type="Gene3D" id="3.90.1150.10">
    <property type="entry name" value="Aspartate Aminotransferase, domain 1"/>
    <property type="match status" value="1"/>
</dbReference>
<reference evidence="18 19" key="1">
    <citation type="submission" date="2016-07" db="EMBL/GenBank/DDBJ databases">
        <title>Pervasive Adenine N6-methylation of Active Genes in Fungi.</title>
        <authorList>
            <consortium name="DOE Joint Genome Institute"/>
            <person name="Mondo S.J."/>
            <person name="Dannebaum R.O."/>
            <person name="Kuo R.C."/>
            <person name="Labutti K."/>
            <person name="Haridas S."/>
            <person name="Kuo A."/>
            <person name="Salamov A."/>
            <person name="Ahrendt S.R."/>
            <person name="Lipzen A."/>
            <person name="Sullivan W."/>
            <person name="Andreopoulos W.B."/>
            <person name="Clum A."/>
            <person name="Lindquist E."/>
            <person name="Daum C."/>
            <person name="Ramamoorthy G.K."/>
            <person name="Gryganskyi A."/>
            <person name="Culley D."/>
            <person name="Magnuson J.K."/>
            <person name="James T.Y."/>
            <person name="O'Malley M.A."/>
            <person name="Stajich J.E."/>
            <person name="Spatafora J.W."/>
            <person name="Visel A."/>
            <person name="Grigoriev I.V."/>
        </authorList>
    </citation>
    <scope>NUCLEOTIDE SEQUENCE [LARGE SCALE GENOMIC DNA]</scope>
    <source>
        <strain evidence="18 19">PL171</strain>
    </source>
</reference>
<dbReference type="Gene3D" id="6.10.140.2150">
    <property type="match status" value="1"/>
</dbReference>
<dbReference type="GO" id="GO:0030170">
    <property type="term" value="F:pyridoxal phosphate binding"/>
    <property type="evidence" value="ECO:0007669"/>
    <property type="project" value="InterPro"/>
</dbReference>
<dbReference type="OrthoDB" id="10254570at2759"/>
<keyword evidence="18" id="KW-0808">Transferase</keyword>
<evidence type="ECO:0000256" key="11">
    <source>
        <dbReference type="ARBA" id="ARBA00023136"/>
    </source>
</evidence>
<dbReference type="EC" id="4.1.2.27" evidence="14"/>
<evidence type="ECO:0000313" key="18">
    <source>
        <dbReference type="EMBL" id="ORZ32057.1"/>
    </source>
</evidence>
<evidence type="ECO:0000256" key="4">
    <source>
        <dbReference type="ARBA" id="ARBA00004991"/>
    </source>
</evidence>
<dbReference type="InterPro" id="IPR015422">
    <property type="entry name" value="PyrdxlP-dep_Trfase_small"/>
</dbReference>
<evidence type="ECO:0000256" key="15">
    <source>
        <dbReference type="ARBA" id="ARBA00042568"/>
    </source>
</evidence>
<dbReference type="GO" id="GO:0005789">
    <property type="term" value="C:endoplasmic reticulum membrane"/>
    <property type="evidence" value="ECO:0007669"/>
    <property type="project" value="UniProtKB-SubCell"/>
</dbReference>
<dbReference type="InterPro" id="IPR015421">
    <property type="entry name" value="PyrdxlP-dep_Trfase_major"/>
</dbReference>
<evidence type="ECO:0000256" key="3">
    <source>
        <dbReference type="ARBA" id="ARBA00004760"/>
    </source>
</evidence>
<evidence type="ECO:0000256" key="14">
    <source>
        <dbReference type="ARBA" id="ARBA00038965"/>
    </source>
</evidence>
<dbReference type="FunFam" id="6.10.140.2150:FF:000001">
    <property type="entry name" value="Sphingosine-1-phosphate lyase 1"/>
    <property type="match status" value="1"/>
</dbReference>
<comment type="cofactor">
    <cofactor evidence="1 16 17">
        <name>pyridoxal 5'-phosphate</name>
        <dbReference type="ChEBI" id="CHEBI:597326"/>
    </cofactor>
</comment>
<evidence type="ECO:0000256" key="12">
    <source>
        <dbReference type="ARBA" id="ARBA00023239"/>
    </source>
</evidence>